<dbReference type="eggNOG" id="ENOG5033DNU">
    <property type="taxonomic scope" value="Bacteria"/>
</dbReference>
<sequence length="137" mass="15758">MKKNLSFAMLIIVCALMLFGCDQQNPSKNSDKVAKAEDFESHFYQSDRYTIYLHEDGLTIDGTFINDDRKSIIDKVVVSEDMDSPHIHKELNNAKVKVKGDKYIITADDDISLEFTKFMDHIIVDSEGMEYIRKAKE</sequence>
<name>F2FAJ7_SOLSS</name>
<organism evidence="2 3">
    <name type="scientific">Solibacillus silvestris (strain StLB046)</name>
    <name type="common">Bacillus silvestris</name>
    <dbReference type="NCBI Taxonomy" id="1002809"/>
    <lineage>
        <taxon>Bacteria</taxon>
        <taxon>Bacillati</taxon>
        <taxon>Bacillota</taxon>
        <taxon>Bacilli</taxon>
        <taxon>Bacillales</taxon>
        <taxon>Caryophanaceae</taxon>
        <taxon>Solibacillus</taxon>
    </lineage>
</organism>
<dbReference type="GO" id="GO:0016853">
    <property type="term" value="F:isomerase activity"/>
    <property type="evidence" value="ECO:0007669"/>
    <property type="project" value="UniProtKB-KW"/>
</dbReference>
<evidence type="ECO:0000313" key="2">
    <source>
        <dbReference type="EMBL" id="BAK16764.1"/>
    </source>
</evidence>
<reference evidence="3" key="1">
    <citation type="submission" date="2011-04" db="EMBL/GenBank/DDBJ databases">
        <title>Genome sequence of Solibacillus silvestris StLB046.</title>
        <authorList>
            <person name="Morohoshi T."/>
            <person name="Someya N."/>
            <person name="Ikeda T."/>
        </authorList>
    </citation>
    <scope>NUCLEOTIDE SEQUENCE [LARGE SCALE GENOMIC DNA]</scope>
    <source>
        <strain evidence="3">StLB046</strain>
    </source>
</reference>
<evidence type="ECO:0000256" key="1">
    <source>
        <dbReference type="SAM" id="SignalP"/>
    </source>
</evidence>
<keyword evidence="2" id="KW-0413">Isomerase</keyword>
<dbReference type="EMBL" id="AP012157">
    <property type="protein sequence ID" value="BAK16764.1"/>
    <property type="molecule type" value="Genomic_DNA"/>
</dbReference>
<dbReference type="RefSeq" id="WP_014824027.1">
    <property type="nucleotide sequence ID" value="NC_018065.1"/>
</dbReference>
<dbReference type="HOGENOM" id="CLU_1863849_0_0_9"/>
<accession>F2FAJ7</accession>
<feature type="chain" id="PRO_5038761202" evidence="1">
    <location>
        <begin position="21"/>
        <end position="137"/>
    </location>
</feature>
<evidence type="ECO:0000313" key="3">
    <source>
        <dbReference type="Proteomes" id="UP000006691"/>
    </source>
</evidence>
<proteinExistence type="predicted"/>
<dbReference type="PATRIC" id="fig|1002809.3.peg.2359"/>
<dbReference type="AlphaFoldDB" id="F2FAJ7"/>
<feature type="signal peptide" evidence="1">
    <location>
        <begin position="1"/>
        <end position="20"/>
    </location>
</feature>
<dbReference type="KEGG" id="siv:SSIL_2341"/>
<dbReference type="PROSITE" id="PS51257">
    <property type="entry name" value="PROKAR_LIPOPROTEIN"/>
    <property type="match status" value="1"/>
</dbReference>
<keyword evidence="3" id="KW-1185">Reference proteome</keyword>
<keyword evidence="1" id="KW-0732">Signal</keyword>
<protein>
    <submittedName>
        <fullName evidence="2">Protein-disulfide isomerase</fullName>
    </submittedName>
</protein>
<gene>
    <name evidence="2" type="ordered locus">SSIL_2341</name>
</gene>
<reference evidence="2 3" key="2">
    <citation type="journal article" date="2012" name="J. Biosci. Bioeng.">
        <title>Complete genome sequence and characterization of the N-acylhomoserine lactone-degrading gene of the potato leaf-associated Solibacillus silvestris.</title>
        <authorList>
            <person name="Morohoshi T."/>
            <person name="Tominaga Y."/>
            <person name="Someya N."/>
            <person name="Ikeda T."/>
        </authorList>
    </citation>
    <scope>NUCLEOTIDE SEQUENCE [LARGE SCALE GENOMIC DNA]</scope>
    <source>
        <strain evidence="2 3">StLB046</strain>
    </source>
</reference>
<dbReference type="Proteomes" id="UP000006691">
    <property type="component" value="Chromosome"/>
</dbReference>